<proteinExistence type="predicted"/>
<evidence type="ECO:0000313" key="1">
    <source>
        <dbReference type="EMBL" id="ARR74973.1"/>
    </source>
</evidence>
<name>A0A1X9VNR1_9VIRU</name>
<keyword evidence="1" id="KW-0436">Ligase</keyword>
<protein>
    <submittedName>
        <fullName evidence="1">Putative RNA ligase</fullName>
    </submittedName>
</protein>
<accession>A0A1X9VNR1</accession>
<dbReference type="EMBL" id="KY565521">
    <property type="protein sequence ID" value="ARR74973.1"/>
    <property type="molecule type" value="Genomic_DNA"/>
</dbReference>
<gene>
    <name evidence="1" type="ORF">SAGO17_0054</name>
</gene>
<dbReference type="GO" id="GO:0016874">
    <property type="term" value="F:ligase activity"/>
    <property type="evidence" value="ECO:0007669"/>
    <property type="project" value="UniProtKB-KW"/>
</dbReference>
<organism evidence="1">
    <name type="scientific">Mimivirus AB-566-O17</name>
    <dbReference type="NCBI Taxonomy" id="1988039"/>
    <lineage>
        <taxon>Viruses</taxon>
        <taxon>Varidnaviria</taxon>
        <taxon>Bamfordvirae</taxon>
        <taxon>Nucleocytoviricota</taxon>
        <taxon>Megaviricetes</taxon>
        <taxon>Imitervirales</taxon>
        <taxon>Mimiviridae</taxon>
        <taxon>Megamimivirinae</taxon>
        <taxon>Mimivirus</taxon>
    </lineage>
</organism>
<reference evidence="1" key="1">
    <citation type="journal article" date="2017" name="ISME J.">
        <title>Genomic exploration of individual giant ocean viruses.</title>
        <authorList>
            <person name="Wilson W.H."/>
            <person name="Gilg I.C."/>
            <person name="Moniruzzaman M."/>
            <person name="Field E.K."/>
            <person name="Koren S."/>
            <person name="LeCleir G.R."/>
            <person name="Martinez Martinez J."/>
            <person name="Poulton N.J."/>
            <person name="Swan B.K."/>
            <person name="Stepanauskas R."/>
            <person name="Wilhelm S.W."/>
        </authorList>
    </citation>
    <scope>NUCLEOTIDE SEQUENCE</scope>
</reference>
<sequence>MSITELIKGKSFDEIKCLEEGNIRVRTLNATEVFKKLFLLVSKTMTSMFDRRVNGQIFEKGTNELVAESMEGVYEDQSLSDLNDFLSPSDLSDSAEPLYSEENEVYVEYAEDGTMIRLYNYLGEWYTATTRCIGGEYSYWSSREENFDKMFRSCLVGFDYSLLDSGMTYNFVLKHVNNRLVVSHSKNELVFVSSISRATSRESLACPKCLDSFVVRGVSVDTSELVFSDTEKFDEYDGSERYQSWYSSEFSVKLGDASRVWSESELEALLAQSFTSTKKGIIFMKRVGNKYRRYLYETSQYKKIKDLKGNTPNVLLSFLDLYTKGSESDTGMFFGVFGEYSDRFNEIMVGLDVLCDTIYNKYYDSHVKQRYRVSESDKHHRTLRQLHAVHKQSGRPIHLDTTRDLIYNLDSKIILRLLGMTLSKPKPKTILRRGEVLE</sequence>